<name>A0A0B6XUD7_9EUPU</name>
<evidence type="ECO:0000313" key="2">
    <source>
        <dbReference type="EMBL" id="CEK47493.1"/>
    </source>
</evidence>
<reference evidence="2" key="1">
    <citation type="submission" date="2014-12" db="EMBL/GenBank/DDBJ databases">
        <title>Insight into the proteome of Arion vulgaris.</title>
        <authorList>
            <person name="Aradska J."/>
            <person name="Bulat T."/>
            <person name="Smidak R."/>
            <person name="Sarate P."/>
            <person name="Gangsoo J."/>
            <person name="Sialana F."/>
            <person name="Bilban M."/>
            <person name="Lubec G."/>
        </authorList>
    </citation>
    <scope>NUCLEOTIDE SEQUENCE</scope>
    <source>
        <tissue evidence="2">Skin</tissue>
    </source>
</reference>
<organism evidence="2">
    <name type="scientific">Arion vulgaris</name>
    <dbReference type="NCBI Taxonomy" id="1028688"/>
    <lineage>
        <taxon>Eukaryota</taxon>
        <taxon>Metazoa</taxon>
        <taxon>Spiralia</taxon>
        <taxon>Lophotrochozoa</taxon>
        <taxon>Mollusca</taxon>
        <taxon>Gastropoda</taxon>
        <taxon>Heterobranchia</taxon>
        <taxon>Euthyneura</taxon>
        <taxon>Panpulmonata</taxon>
        <taxon>Eupulmonata</taxon>
        <taxon>Stylommatophora</taxon>
        <taxon>Helicina</taxon>
        <taxon>Arionoidea</taxon>
        <taxon>Arionidae</taxon>
        <taxon>Arion</taxon>
    </lineage>
</organism>
<dbReference type="EMBL" id="HACG01000628">
    <property type="protein sequence ID" value="CEK47493.1"/>
    <property type="molecule type" value="Transcribed_RNA"/>
</dbReference>
<feature type="compositionally biased region" description="Polar residues" evidence="1">
    <location>
        <begin position="26"/>
        <end position="35"/>
    </location>
</feature>
<dbReference type="AlphaFoldDB" id="A0A0B6XUD7"/>
<protein>
    <submittedName>
        <fullName evidence="2">Uncharacterized protein</fullName>
    </submittedName>
</protein>
<accession>A0A0B6XUD7</accession>
<sequence>IMLDSNHQATSQVSHFNHNFLDDPSKQTNLSSTKSVPLRMKTDSKKTNLHIKNSLGLEDDDTASSRKASVNN</sequence>
<proteinExistence type="predicted"/>
<feature type="non-terminal residue" evidence="2">
    <location>
        <position position="1"/>
    </location>
</feature>
<feature type="non-terminal residue" evidence="2">
    <location>
        <position position="72"/>
    </location>
</feature>
<evidence type="ECO:0000256" key="1">
    <source>
        <dbReference type="SAM" id="MobiDB-lite"/>
    </source>
</evidence>
<gene>
    <name evidence="2" type="primary">ORF1490</name>
</gene>
<feature type="region of interest" description="Disordered" evidence="1">
    <location>
        <begin position="1"/>
        <end position="72"/>
    </location>
</feature>
<feature type="compositionally biased region" description="Polar residues" evidence="1">
    <location>
        <begin position="1"/>
        <end position="17"/>
    </location>
</feature>